<dbReference type="GO" id="GO:0016874">
    <property type="term" value="F:ligase activity"/>
    <property type="evidence" value="ECO:0007669"/>
    <property type="project" value="UniProtKB-KW"/>
</dbReference>
<feature type="region of interest" description="Disordered" evidence="1">
    <location>
        <begin position="253"/>
        <end position="302"/>
    </location>
</feature>
<feature type="compositionally biased region" description="Basic and acidic residues" evidence="1">
    <location>
        <begin position="155"/>
        <end position="166"/>
    </location>
</feature>
<feature type="region of interest" description="Disordered" evidence="1">
    <location>
        <begin position="1333"/>
        <end position="1442"/>
    </location>
</feature>
<feature type="compositionally biased region" description="Basic and acidic residues" evidence="1">
    <location>
        <begin position="1379"/>
        <end position="1420"/>
    </location>
</feature>
<feature type="region of interest" description="Disordered" evidence="1">
    <location>
        <begin position="320"/>
        <end position="352"/>
    </location>
</feature>
<keyword evidence="2" id="KW-0812">Transmembrane</keyword>
<evidence type="ECO:0000256" key="2">
    <source>
        <dbReference type="SAM" id="Phobius"/>
    </source>
</evidence>
<keyword evidence="2" id="KW-1133">Transmembrane helix</keyword>
<sequence>MLKKLLEKDRSPRLGAPPDHAQETGLQDQPGSLSLGPMGKVLGWDMTPSPPNICFHGARSEIAELTQQYEKLYCFSVCSGHKMEADKEAQKSFINMDVQNKSNLLPPYQYPWPGLLSDCQIVAVADLDSPGDQSDGSCYVCIESLEVGGVLRRPSRQEQEEQEGPRRQTRTKGLQDQLVTRIYDQKRINAHVIQYLFYRWIRSIKFRPSPMHGSGGGIASNGIINMSIARRHETGRPTDDLVYNVNGVSYYSHGQQVPTSQTNPATSNPFGFDHSGHGGTGISSSSSPSQAPSSSSSSSSPISVVGSLPGVFSGYRVHTSRGGSATLTGETQQAPGPELHIPHHFGGLRSSGRGAVPAADKLVLTQEVMEEIYSGLSQVRSIRELLDIVHVVYKYISQALTVKCSMGGAGIHGGGSIDIPFPKNAGIGLSEHREEGFESDNSTGGDSEASERQLQEQMVKCCWELLEMEESIDKGQGYYLYWTVEHERFIWIHNIRKLLSLVNSDYNNNLDYISYNSWIEWIPNLDLFDRSLYNRYKKTLLSGGGGRADGLAPDGPQERDLDFKFLARPVVSLDMRILSKMHEHCHVSIDQKLIQLLNIELGEPQIYRVVLFELLRQINFSDKPEFEESIINGEELRNKSMSLLGIKTLDVSKLIPKQDSNIWSKTKLSYSDSLDMIRFVSNGIKNLFTLMILRYCFSRDDQAKLLGRSELDVSVPFKIKQDNEEEEDDDDDKDLHYSGFDKDELGSSLSDSSGPGLIDLNNLYYGEEEFPFKAVEILLSNILPIYTTSLDVFTKIQLSSATGGKNLVKLRLQSLFWYVDMMKQFLSGRLLLLNKFNDISRFTIPMISGVFNSPTLSYEQEDFLRISSPFYFSNNYFGDLFWRTGSYVSGSSSKGCPNFRVFNSYYSKDGNEITRRKKGTEGSDESNYLMSAPLLLLQSSKLLGSWGSYYNIYSSPRYLIHVGPYDIPIPISSYLLLKPFYKISLVNSLWNDILKRLIDSKKRDSNGNSTANNGLTVHLNRNLAVTGGNPLRYSLLSQSTRQILQMLPEKLRITERPFLIVFRGEGSTDFGGPFQEFLSWISNEIMSKNNENIDKTGMDGDGWHLQGGRGLVSSHVSAEGQCCFGLFTPCANALHSIGHNQDTLPVCVRGLLALQTQGRRPAPAVRPASRSVGLSALEVQEGVPLQEEPVLRAWLRPGGPPLRIRPAARGRRGALPGLQEHCEQDPVAEMSPQQLRQLQDPHLHDREQAAALLREGSGEREGVHLGPVREGRGRGPRAAPEDREQIRPGGDLPRTRRRPWAFGFTLSLGFGFGLGFCLGLGLLPDVGAVHPGGAPAGRVHQQHKPHPDNHAAGGSAAQRDGGGPGDHAQAGPVGVAKGQGDEGDHWRDVRVLGEADGDLRHNQERDEHQPEPSNLEEVRRAPSVPQGPGGCGLHRLRDAELP</sequence>
<dbReference type="SUPFAM" id="SSF56204">
    <property type="entry name" value="Hect, E3 ligase catalytic domain"/>
    <property type="match status" value="1"/>
</dbReference>
<gene>
    <name evidence="3" type="ORF">OJ252_3312</name>
</gene>
<keyword evidence="3" id="KW-0436">Ligase</keyword>
<proteinExistence type="predicted"/>
<reference evidence="3" key="1">
    <citation type="submission" date="2022-10" db="EMBL/GenBank/DDBJ databases">
        <title>Adaptive evolution leads to modifications in subtelomeric GC content in a zoonotic Cryptosporidium species.</title>
        <authorList>
            <person name="Li J."/>
            <person name="Feng Y."/>
            <person name="Xiao L."/>
        </authorList>
    </citation>
    <scope>NUCLEOTIDE SEQUENCE</scope>
    <source>
        <strain evidence="3">25894</strain>
    </source>
</reference>
<comment type="caution">
    <text evidence="3">The sequence shown here is derived from an EMBL/GenBank/DDBJ whole genome shotgun (WGS) entry which is preliminary data.</text>
</comment>
<accession>A0ABQ8P315</accession>
<evidence type="ECO:0000313" key="4">
    <source>
        <dbReference type="Proteomes" id="UP001071777"/>
    </source>
</evidence>
<feature type="compositionally biased region" description="Low complexity" evidence="1">
    <location>
        <begin position="282"/>
        <end position="302"/>
    </location>
</feature>
<feature type="compositionally biased region" description="Basic and acidic residues" evidence="1">
    <location>
        <begin position="1256"/>
        <end position="1286"/>
    </location>
</feature>
<protein>
    <submittedName>
        <fullName evidence="3">Ubiquitin ligase</fullName>
    </submittedName>
</protein>
<feature type="compositionally biased region" description="Polar residues" evidence="1">
    <location>
        <begin position="253"/>
        <end position="269"/>
    </location>
</feature>
<evidence type="ECO:0000256" key="1">
    <source>
        <dbReference type="SAM" id="MobiDB-lite"/>
    </source>
</evidence>
<name>A0ABQ8P315_9CRYT</name>
<evidence type="ECO:0000313" key="3">
    <source>
        <dbReference type="EMBL" id="KAJ1606027.1"/>
    </source>
</evidence>
<dbReference type="InterPro" id="IPR042469">
    <property type="entry name" value="HECTD3"/>
</dbReference>
<dbReference type="PANTHER" id="PTHR46654:SF1">
    <property type="entry name" value="E3 UBIQUITIN-PROTEIN LIGASE HECTD3"/>
    <property type="match status" value="1"/>
</dbReference>
<feature type="compositionally biased region" description="Polar residues" evidence="1">
    <location>
        <begin position="321"/>
        <end position="334"/>
    </location>
</feature>
<dbReference type="Gene3D" id="3.90.1750.10">
    <property type="entry name" value="Hect, E3 ligase catalytic domains"/>
    <property type="match status" value="1"/>
</dbReference>
<dbReference type="Proteomes" id="UP001071777">
    <property type="component" value="Unassembled WGS sequence"/>
</dbReference>
<dbReference type="EMBL" id="JAPCXB010000153">
    <property type="protein sequence ID" value="KAJ1606027.1"/>
    <property type="molecule type" value="Genomic_DNA"/>
</dbReference>
<feature type="region of interest" description="Disordered" evidence="1">
    <location>
        <begin position="1253"/>
        <end position="1297"/>
    </location>
</feature>
<organism evidence="3 4">
    <name type="scientific">Cryptosporidium canis</name>
    <dbReference type="NCBI Taxonomy" id="195482"/>
    <lineage>
        <taxon>Eukaryota</taxon>
        <taxon>Sar</taxon>
        <taxon>Alveolata</taxon>
        <taxon>Apicomplexa</taxon>
        <taxon>Conoidasida</taxon>
        <taxon>Coccidia</taxon>
        <taxon>Eucoccidiorida</taxon>
        <taxon>Eimeriorina</taxon>
        <taxon>Cryptosporidiidae</taxon>
        <taxon>Cryptosporidium</taxon>
    </lineage>
</organism>
<dbReference type="InterPro" id="IPR035983">
    <property type="entry name" value="Hect_E3_ubiquitin_ligase"/>
</dbReference>
<keyword evidence="4" id="KW-1185">Reference proteome</keyword>
<keyword evidence="2" id="KW-0472">Membrane</keyword>
<feature type="region of interest" description="Disordered" evidence="1">
    <location>
        <begin position="152"/>
        <end position="173"/>
    </location>
</feature>
<feature type="transmembrane region" description="Helical" evidence="2">
    <location>
        <begin position="1300"/>
        <end position="1323"/>
    </location>
</feature>
<feature type="region of interest" description="Disordered" evidence="1">
    <location>
        <begin position="1"/>
        <end position="32"/>
    </location>
</feature>
<feature type="compositionally biased region" description="Basic and acidic residues" evidence="1">
    <location>
        <begin position="1"/>
        <end position="12"/>
    </location>
</feature>
<dbReference type="PANTHER" id="PTHR46654">
    <property type="entry name" value="E3 UBIQUITIN-PROTEIN LIGASE HECTD3"/>
    <property type="match status" value="1"/>
</dbReference>